<comment type="caution">
    <text evidence="1">The sequence shown here is derived from an EMBL/GenBank/DDBJ whole genome shotgun (WGS) entry which is preliminary data.</text>
</comment>
<gene>
    <name evidence="1" type="ORF">C7I55_06470</name>
</gene>
<dbReference type="PIRSF" id="PIRSF009120">
    <property type="entry name" value="UCP009120_prtse"/>
    <property type="match status" value="1"/>
</dbReference>
<dbReference type="InterPro" id="IPR029055">
    <property type="entry name" value="Ntn_hydrolases_N"/>
</dbReference>
<accession>A0A2P7QVB3</accession>
<evidence type="ECO:0000313" key="1">
    <source>
        <dbReference type="EMBL" id="PSJ41906.1"/>
    </source>
</evidence>
<dbReference type="OrthoDB" id="9786336at2"/>
<organism evidence="1 2">
    <name type="scientific">Allosphingosinicella deserti</name>
    <dbReference type="NCBI Taxonomy" id="2116704"/>
    <lineage>
        <taxon>Bacteria</taxon>
        <taxon>Pseudomonadati</taxon>
        <taxon>Pseudomonadota</taxon>
        <taxon>Alphaproteobacteria</taxon>
        <taxon>Sphingomonadales</taxon>
        <taxon>Sphingomonadaceae</taxon>
        <taxon>Allosphingosinicella</taxon>
    </lineage>
</organism>
<proteinExistence type="predicted"/>
<evidence type="ECO:0000313" key="2">
    <source>
        <dbReference type="Proteomes" id="UP000241167"/>
    </source>
</evidence>
<dbReference type="Gene3D" id="3.60.20.10">
    <property type="entry name" value="Glutamine Phosphoribosylpyrophosphate, subunit 1, domain 1"/>
    <property type="match status" value="1"/>
</dbReference>
<dbReference type="SUPFAM" id="SSF56235">
    <property type="entry name" value="N-terminal nucleophile aminohydrolases (Ntn hydrolases)"/>
    <property type="match status" value="1"/>
</dbReference>
<name>A0A2P7QVB3_9SPHN</name>
<dbReference type="EMBL" id="PXYI01000002">
    <property type="protein sequence ID" value="PSJ41906.1"/>
    <property type="molecule type" value="Genomic_DNA"/>
</dbReference>
<protein>
    <submittedName>
        <fullName evidence="1">Peptidase</fullName>
    </submittedName>
</protein>
<keyword evidence="2" id="KW-1185">Reference proteome</keyword>
<sequence length="247" mass="26832">MTYCLGMLLDEGLVMIADTRTNAGVDNFSSYRKLHCLIDEPERQVFAAAAGNLSITQTVISLIQEGLPAEEDGRLARSLAGATSMFRAAQLVGEALQIANRTVGEALNSLKIAGGSSLLLGGRIGSGPPSLFLIYEAGNFIECKSEIPFFQIGETKYGRPILDRVIRAHTPIPEAVKIGFLSFDSSMRSNLAVARPLDMMVMRRDATVPVQTRRIESNDAYFNDLSARWSDLLHDATLAIPDPPFLG</sequence>
<dbReference type="RefSeq" id="WP_106512071.1">
    <property type="nucleotide sequence ID" value="NZ_PXYI01000002.1"/>
</dbReference>
<dbReference type="InterPro" id="IPR016545">
    <property type="entry name" value="UCP009120_prtse"/>
</dbReference>
<dbReference type="Proteomes" id="UP000241167">
    <property type="component" value="Unassembled WGS sequence"/>
</dbReference>
<reference evidence="1 2" key="1">
    <citation type="submission" date="2018-03" db="EMBL/GenBank/DDBJ databases">
        <title>The draft genome of Sphingosinicella sp. GL-C-18.</title>
        <authorList>
            <person name="Liu L."/>
            <person name="Li L."/>
            <person name="Liang L."/>
            <person name="Zhang X."/>
            <person name="Wang T."/>
        </authorList>
    </citation>
    <scope>NUCLEOTIDE SEQUENCE [LARGE SCALE GENOMIC DNA]</scope>
    <source>
        <strain evidence="1 2">GL-C-18</strain>
    </source>
</reference>
<dbReference type="AlphaFoldDB" id="A0A2P7QVB3"/>